<reference evidence="4" key="1">
    <citation type="submission" date="2011-02" db="EMBL/GenBank/DDBJ databases">
        <title>The complete genome of Planctomyces brasiliensis DSM 5305.</title>
        <authorList>
            <person name="Lucas S."/>
            <person name="Copeland A."/>
            <person name="Lapidus A."/>
            <person name="Bruce D."/>
            <person name="Goodwin L."/>
            <person name="Pitluck S."/>
            <person name="Kyrpides N."/>
            <person name="Mavromatis K."/>
            <person name="Pagani I."/>
            <person name="Ivanova N."/>
            <person name="Ovchinnikova G."/>
            <person name="Lu M."/>
            <person name="Detter J.C."/>
            <person name="Han C."/>
            <person name="Land M."/>
            <person name="Hauser L."/>
            <person name="Markowitz V."/>
            <person name="Cheng J.-F."/>
            <person name="Hugenholtz P."/>
            <person name="Woyke T."/>
            <person name="Wu D."/>
            <person name="Tindall B."/>
            <person name="Pomrenke H.G."/>
            <person name="Brambilla E."/>
            <person name="Klenk H.-P."/>
            <person name="Eisen J.A."/>
        </authorList>
    </citation>
    <scope>NUCLEOTIDE SEQUENCE [LARGE SCALE GENOMIC DNA]</scope>
    <source>
        <strain evidence="4">ATCC 49424 / DSM 5305 / JCM 21570 / NBRC 103401 / IFAM 1448</strain>
    </source>
</reference>
<evidence type="ECO:0000259" key="2">
    <source>
        <dbReference type="Pfam" id="PF00817"/>
    </source>
</evidence>
<feature type="domain" description="UmuC" evidence="2">
    <location>
        <begin position="26"/>
        <end position="155"/>
    </location>
</feature>
<dbReference type="STRING" id="756272.Plabr_3009"/>
<evidence type="ECO:0000313" key="4">
    <source>
        <dbReference type="Proteomes" id="UP000006860"/>
    </source>
</evidence>
<dbReference type="RefSeq" id="WP_013629327.1">
    <property type="nucleotide sequence ID" value="NC_015174.1"/>
</dbReference>
<protein>
    <submittedName>
        <fullName evidence="3">Nucleotidyltransferase/DNA polymerase</fullName>
    </submittedName>
</protein>
<dbReference type="eggNOG" id="COG0389">
    <property type="taxonomic scope" value="Bacteria"/>
</dbReference>
<dbReference type="GO" id="GO:0006281">
    <property type="term" value="P:DNA repair"/>
    <property type="evidence" value="ECO:0007669"/>
    <property type="project" value="InterPro"/>
</dbReference>
<accession>F0SH65</accession>
<evidence type="ECO:0000313" key="3">
    <source>
        <dbReference type="EMBL" id="ADY60606.1"/>
    </source>
</evidence>
<dbReference type="Proteomes" id="UP000006860">
    <property type="component" value="Chromosome"/>
</dbReference>
<dbReference type="AlphaFoldDB" id="F0SH65"/>
<sequence length="504" mass="58905">MRRFVCLWLPRWPLQRFLQAWQGRKAAPFILYEESSRSGQIVAQASAPLLKYGVAPGMSLTDARALLGRNHFEAAPLEPAKDLWALRKLAIACQQFSPIVSVEESDAPDSLLFDITGCIHLFGDEHNFCRQVLEFLEQQGYRGRIAIADTLGLAWGMAHCQTSSRRRYRITTGLELRGLPVEALRLPESILERLREFDLSYVEQVLRLARNTLRPRFGSELPQRLDQLTGQITELLIPETLPEPVCIREKFDEGTTDRRRIEFYVEQMLEQLLELLKPKQHGLLRLNLTCRQCSGRTQEIIVGMIRPLSEAGELRRLIGLKMEHIHFDLEVESLELLAAETAPLRYRQSTLFVEDNWLEERERDSLINRLSIRLGEKKVLRASLVEDVQPERSVRYAPALNVSHDWSRSPICRELPLRPATLFPEPVQVRVNSVIPAGPPLRFWWDQQEFLTEIVWGPERIETGWWRDDAIRRDYYRVETTSRQRFWIFRRRDQRDWYLHGCFD</sequence>
<dbReference type="InterPro" id="IPR043502">
    <property type="entry name" value="DNA/RNA_pol_sf"/>
</dbReference>
<name>F0SH65_RUBBR</name>
<dbReference type="EMBL" id="CP002546">
    <property type="protein sequence ID" value="ADY60606.1"/>
    <property type="molecule type" value="Genomic_DNA"/>
</dbReference>
<gene>
    <name evidence="3" type="ordered locus">Plabr_3009</name>
</gene>
<keyword evidence="4" id="KW-1185">Reference proteome</keyword>
<dbReference type="InterPro" id="IPR001126">
    <property type="entry name" value="UmuC"/>
</dbReference>
<dbReference type="CDD" id="cd03468">
    <property type="entry name" value="PolY_like"/>
    <property type="match status" value="1"/>
</dbReference>
<dbReference type="HOGENOM" id="CLU_028184_1_1_0"/>
<dbReference type="Pfam" id="PF00817">
    <property type="entry name" value="IMS"/>
    <property type="match status" value="1"/>
</dbReference>
<organism evidence="3 4">
    <name type="scientific">Rubinisphaera brasiliensis (strain ATCC 49424 / DSM 5305 / JCM 21570 / IAM 15109 / NBRC 103401 / IFAM 1448)</name>
    <name type="common">Planctomyces brasiliensis</name>
    <dbReference type="NCBI Taxonomy" id="756272"/>
    <lineage>
        <taxon>Bacteria</taxon>
        <taxon>Pseudomonadati</taxon>
        <taxon>Planctomycetota</taxon>
        <taxon>Planctomycetia</taxon>
        <taxon>Planctomycetales</taxon>
        <taxon>Planctomycetaceae</taxon>
        <taxon>Rubinisphaera</taxon>
    </lineage>
</organism>
<evidence type="ECO:0000256" key="1">
    <source>
        <dbReference type="ARBA" id="ARBA00022763"/>
    </source>
</evidence>
<keyword evidence="1" id="KW-0227">DNA damage</keyword>
<dbReference type="InterPro" id="IPR050356">
    <property type="entry name" value="SulA_CellDiv_inhibitor"/>
</dbReference>
<dbReference type="PANTHER" id="PTHR35369:SF2">
    <property type="entry name" value="BLR3025 PROTEIN"/>
    <property type="match status" value="1"/>
</dbReference>
<dbReference type="OrthoDB" id="9788640at2"/>
<proteinExistence type="predicted"/>
<dbReference type="KEGG" id="pbs:Plabr_3009"/>
<dbReference type="SUPFAM" id="SSF56672">
    <property type="entry name" value="DNA/RNA polymerases"/>
    <property type="match status" value="1"/>
</dbReference>
<dbReference type="PANTHER" id="PTHR35369">
    <property type="entry name" value="BLR3025 PROTEIN-RELATED"/>
    <property type="match status" value="1"/>
</dbReference>